<evidence type="ECO:0000256" key="5">
    <source>
        <dbReference type="ARBA" id="ARBA00023274"/>
    </source>
</evidence>
<evidence type="ECO:0000256" key="3">
    <source>
        <dbReference type="ARBA" id="ARBA00022884"/>
    </source>
</evidence>
<evidence type="ECO:0000256" key="4">
    <source>
        <dbReference type="ARBA" id="ARBA00022980"/>
    </source>
</evidence>
<dbReference type="Gene3D" id="3.30.70.330">
    <property type="match status" value="1"/>
</dbReference>
<evidence type="ECO:0000313" key="8">
    <source>
        <dbReference type="EMBL" id="KPL74158.1"/>
    </source>
</evidence>
<comment type="subunit">
    <text evidence="6">Part of the 50S ribosomal subunit. Contacts protein L29, and trigger factor when it is bound to the ribosome.</text>
</comment>
<dbReference type="HAMAP" id="MF_01369_B">
    <property type="entry name" value="Ribosomal_uL23_B"/>
    <property type="match status" value="1"/>
</dbReference>
<keyword evidence="4 6" id="KW-0689">Ribosomal protein</keyword>
<dbReference type="Proteomes" id="UP000050514">
    <property type="component" value="Unassembled WGS sequence"/>
</dbReference>
<dbReference type="GO" id="GO:0019843">
    <property type="term" value="F:rRNA binding"/>
    <property type="evidence" value="ECO:0007669"/>
    <property type="project" value="UniProtKB-UniRule"/>
</dbReference>
<organism evidence="8 9">
    <name type="scientific">Bellilinea caldifistulae</name>
    <dbReference type="NCBI Taxonomy" id="360411"/>
    <lineage>
        <taxon>Bacteria</taxon>
        <taxon>Bacillati</taxon>
        <taxon>Chloroflexota</taxon>
        <taxon>Anaerolineae</taxon>
        <taxon>Anaerolineales</taxon>
        <taxon>Anaerolineaceae</taxon>
        <taxon>Bellilinea</taxon>
    </lineage>
</organism>
<keyword evidence="3 6" id="KW-0694">RNA-binding</keyword>
<dbReference type="Pfam" id="PF00276">
    <property type="entry name" value="Ribosomal_L23"/>
    <property type="match status" value="1"/>
</dbReference>
<dbReference type="PATRIC" id="fig|360411.5.peg.580"/>
<dbReference type="PROSITE" id="PS00050">
    <property type="entry name" value="RIBOSOMAL_L23"/>
    <property type="match status" value="1"/>
</dbReference>
<dbReference type="NCBIfam" id="NF004363">
    <property type="entry name" value="PRK05738.2-4"/>
    <property type="match status" value="1"/>
</dbReference>
<dbReference type="SUPFAM" id="SSF54189">
    <property type="entry name" value="Ribosomal proteins S24e, L23 and L15e"/>
    <property type="match status" value="1"/>
</dbReference>
<dbReference type="GO" id="GO:0003735">
    <property type="term" value="F:structural constituent of ribosome"/>
    <property type="evidence" value="ECO:0007669"/>
    <property type="project" value="InterPro"/>
</dbReference>
<keyword evidence="5 6" id="KW-0687">Ribonucleoprotein</keyword>
<evidence type="ECO:0000313" key="9">
    <source>
        <dbReference type="Proteomes" id="UP000050514"/>
    </source>
</evidence>
<dbReference type="InterPro" id="IPR013025">
    <property type="entry name" value="Ribosomal_uL23-like"/>
</dbReference>
<dbReference type="AlphaFoldDB" id="A0A0P6XGY3"/>
<dbReference type="GO" id="GO:0006412">
    <property type="term" value="P:translation"/>
    <property type="evidence" value="ECO:0007669"/>
    <property type="project" value="UniProtKB-UniRule"/>
</dbReference>
<comment type="similarity">
    <text evidence="1 6 7">Belongs to the universal ribosomal protein uL23 family.</text>
</comment>
<comment type="caution">
    <text evidence="8">The sequence shown here is derived from an EMBL/GenBank/DDBJ whole genome shotgun (WGS) entry which is preliminary data.</text>
</comment>
<evidence type="ECO:0000256" key="1">
    <source>
        <dbReference type="ARBA" id="ARBA00006700"/>
    </source>
</evidence>
<dbReference type="RefSeq" id="WP_061915273.1">
    <property type="nucleotide sequence ID" value="NZ_DF967971.1"/>
</dbReference>
<keyword evidence="9" id="KW-1185">Reference proteome</keyword>
<dbReference type="STRING" id="360411.AC812_12620"/>
<protein>
    <recommendedName>
        <fullName evidence="6">Large ribosomal subunit protein uL23</fullName>
    </recommendedName>
</protein>
<evidence type="ECO:0000256" key="2">
    <source>
        <dbReference type="ARBA" id="ARBA00022730"/>
    </source>
</evidence>
<proteinExistence type="inferred from homology"/>
<dbReference type="OrthoDB" id="9793353at2"/>
<accession>A0A0P6XGY3</accession>
<comment type="function">
    <text evidence="6">One of the early assembly proteins it binds 23S rRNA. One of the proteins that surrounds the polypeptide exit tunnel on the outside of the ribosome. Forms the main docking site for trigger factor binding to the ribosome.</text>
</comment>
<name>A0A0P6XGY3_9CHLR</name>
<keyword evidence="2 6" id="KW-0699">rRNA-binding</keyword>
<dbReference type="InterPro" id="IPR012677">
    <property type="entry name" value="Nucleotide-bd_a/b_plait_sf"/>
</dbReference>
<dbReference type="PANTHER" id="PTHR11620">
    <property type="entry name" value="60S RIBOSOMAL PROTEIN L23A"/>
    <property type="match status" value="1"/>
</dbReference>
<evidence type="ECO:0000256" key="6">
    <source>
        <dbReference type="HAMAP-Rule" id="MF_01369"/>
    </source>
</evidence>
<dbReference type="GO" id="GO:0005840">
    <property type="term" value="C:ribosome"/>
    <property type="evidence" value="ECO:0007669"/>
    <property type="project" value="UniProtKB-KW"/>
</dbReference>
<dbReference type="EMBL" id="LGHJ01000018">
    <property type="protein sequence ID" value="KPL74158.1"/>
    <property type="molecule type" value="Genomic_DNA"/>
</dbReference>
<dbReference type="InterPro" id="IPR012678">
    <property type="entry name" value="Ribosomal_uL23/eL15/eS24_sf"/>
</dbReference>
<evidence type="ECO:0000256" key="7">
    <source>
        <dbReference type="RuleBase" id="RU003934"/>
    </source>
</evidence>
<dbReference type="GO" id="GO:1990904">
    <property type="term" value="C:ribonucleoprotein complex"/>
    <property type="evidence" value="ECO:0007669"/>
    <property type="project" value="UniProtKB-KW"/>
</dbReference>
<reference evidence="8 9" key="1">
    <citation type="submission" date="2015-07" db="EMBL/GenBank/DDBJ databases">
        <title>Draft genome of Bellilinea caldifistulae DSM 17877.</title>
        <authorList>
            <person name="Hemp J."/>
            <person name="Ward L.M."/>
            <person name="Pace L.A."/>
            <person name="Fischer W.W."/>
        </authorList>
    </citation>
    <scope>NUCLEOTIDE SEQUENCE [LARGE SCALE GENOMIC DNA]</scope>
    <source>
        <strain evidence="8 9">GOMI-1</strain>
    </source>
</reference>
<dbReference type="InterPro" id="IPR001014">
    <property type="entry name" value="Ribosomal_uL23_CS"/>
</dbReference>
<sequence length="100" mass="11669">MTTIYEVLRRPLVTEKTNYQVNRLHQYVFEVAEDATKTMVKDAVEQIFDVKVLRVNIINVPAKRTRRARSRRVVVRNPAYKKAVVTLAPEDRIPIFEGVE</sequence>
<gene>
    <name evidence="6" type="primary">rplW</name>
    <name evidence="8" type="ORF">AC812_12620</name>
</gene>